<dbReference type="RefSeq" id="WP_330794454.1">
    <property type="nucleotide sequence ID" value="NZ_JAZEWV010000007.1"/>
</dbReference>
<accession>A0ABU7PA25</accession>
<dbReference type="InterPro" id="IPR036365">
    <property type="entry name" value="PGBD-like_sf"/>
</dbReference>
<proteinExistence type="predicted"/>
<dbReference type="InterPro" id="IPR038765">
    <property type="entry name" value="Papain-like_cys_pep_sf"/>
</dbReference>
<dbReference type="Proteomes" id="UP001344658">
    <property type="component" value="Unassembled WGS sequence"/>
</dbReference>
<reference evidence="2 3" key="1">
    <citation type="submission" date="2023-12" db="EMBL/GenBank/DDBJ databases">
        <title>Streptomyces sp. V4-01.</title>
        <authorList>
            <person name="Somphong A."/>
            <person name="Phongsopitanun W."/>
        </authorList>
    </citation>
    <scope>NUCLEOTIDE SEQUENCE [LARGE SCALE GENOMIC DNA]</scope>
    <source>
        <strain evidence="2 3">V4-01</strain>
    </source>
</reference>
<dbReference type="Gene3D" id="3.90.1720.10">
    <property type="entry name" value="endopeptidase domain like (from Nostoc punctiforme)"/>
    <property type="match status" value="1"/>
</dbReference>
<dbReference type="EMBL" id="JAZEWV010000007">
    <property type="protein sequence ID" value="MEE4542518.1"/>
    <property type="molecule type" value="Genomic_DNA"/>
</dbReference>
<dbReference type="NCBIfam" id="NF038080">
    <property type="entry name" value="PG_bind_siph"/>
    <property type="match status" value="2"/>
</dbReference>
<comment type="caution">
    <text evidence="2">The sequence shown here is derived from an EMBL/GenBank/DDBJ whole genome shotgun (WGS) entry which is preliminary data.</text>
</comment>
<dbReference type="SUPFAM" id="SSF54001">
    <property type="entry name" value="Cysteine proteinases"/>
    <property type="match status" value="1"/>
</dbReference>
<evidence type="ECO:0000313" key="2">
    <source>
        <dbReference type="EMBL" id="MEE4542518.1"/>
    </source>
</evidence>
<keyword evidence="3" id="KW-1185">Reference proteome</keyword>
<feature type="compositionally biased region" description="Low complexity" evidence="1">
    <location>
        <begin position="116"/>
        <end position="132"/>
    </location>
</feature>
<name>A0ABU7PA25_9ACTN</name>
<sequence length="495" mass="51419">MSTPVFEEVEPPPSCVCESCARQRLADTVTRGSRGPTAHRAARALVLAATAAAGTALCGAPALAAPPAPVGVPAAPPAERPAEVTPAPPTPDPAAPPTPTAPADPAAPDGAPPAAPGAQPASDAGDAAAGTPQEPQTSQQAATPQGASDELPDAPLRLTRGQILARAETWVAQQVPYSMTSRWKDGYRQDCSGFVSMAWGLDANAWTGDLHDYAFRITRAQLRPGDILLFHNRADPRRGSHVVVFGGWVDAAHTRYTGYEQTRPGTRVRTTPYAYWTNSARYLPYRYKHLAAGGGSGAPERKAFPGTGVFGPGADNSYVARLGVLLVGRGAGAYYKVGPGSAWGAADRGATRAFQRAQGWTGAAADGLPGPTTWKYLVGHRGKDVRAASRAAVPAAPAVPQAAAAPEAEAVTAASAAPRYPGAAAFRPGRSSDAVLALGRRLAARGFGGHYTAGPSRTWSEADRRNVEAFQRAQGWSGRTADGHPGPETWRRLFS</sequence>
<protein>
    <submittedName>
        <fullName evidence="2">Peptidoglycan-binding protein</fullName>
    </submittedName>
</protein>
<dbReference type="Gene3D" id="1.10.101.10">
    <property type="entry name" value="PGBD-like superfamily/PGBD"/>
    <property type="match status" value="2"/>
</dbReference>
<dbReference type="SUPFAM" id="SSF47090">
    <property type="entry name" value="PGBD-like"/>
    <property type="match status" value="2"/>
</dbReference>
<feature type="region of interest" description="Disordered" evidence="1">
    <location>
        <begin position="474"/>
        <end position="495"/>
    </location>
</feature>
<feature type="compositionally biased region" description="Pro residues" evidence="1">
    <location>
        <begin position="86"/>
        <end position="102"/>
    </location>
</feature>
<feature type="region of interest" description="Disordered" evidence="1">
    <location>
        <begin position="74"/>
        <end position="153"/>
    </location>
</feature>
<dbReference type="InterPro" id="IPR047763">
    <property type="entry name" value="PG_bind_dom_phiBT1-type"/>
</dbReference>
<evidence type="ECO:0000256" key="1">
    <source>
        <dbReference type="SAM" id="MobiDB-lite"/>
    </source>
</evidence>
<dbReference type="InterPro" id="IPR036366">
    <property type="entry name" value="PGBDSf"/>
</dbReference>
<gene>
    <name evidence="2" type="ORF">V2S66_11145</name>
</gene>
<feature type="compositionally biased region" description="Polar residues" evidence="1">
    <location>
        <begin position="133"/>
        <end position="146"/>
    </location>
</feature>
<evidence type="ECO:0000313" key="3">
    <source>
        <dbReference type="Proteomes" id="UP001344658"/>
    </source>
</evidence>
<organism evidence="2 3">
    <name type="scientific">Actinacidiphila polyblastidii</name>
    <dbReference type="NCBI Taxonomy" id="3110430"/>
    <lineage>
        <taxon>Bacteria</taxon>
        <taxon>Bacillati</taxon>
        <taxon>Actinomycetota</taxon>
        <taxon>Actinomycetes</taxon>
        <taxon>Kitasatosporales</taxon>
        <taxon>Streptomycetaceae</taxon>
        <taxon>Actinacidiphila</taxon>
    </lineage>
</organism>